<dbReference type="InterPro" id="IPR036412">
    <property type="entry name" value="HAD-like_sf"/>
</dbReference>
<reference evidence="8" key="2">
    <citation type="submission" date="2025-08" db="UniProtKB">
        <authorList>
            <consortium name="Ensembl"/>
        </authorList>
    </citation>
    <scope>IDENTIFICATION</scope>
</reference>
<evidence type="ECO:0000256" key="3">
    <source>
        <dbReference type="ARBA" id="ARBA00005476"/>
    </source>
</evidence>
<dbReference type="GO" id="GO:0008195">
    <property type="term" value="F:phosphatidate phosphatase activity"/>
    <property type="evidence" value="ECO:0007669"/>
    <property type="project" value="UniProtKB-EC"/>
</dbReference>
<dbReference type="PANTHER" id="PTHR12181">
    <property type="entry name" value="LIPIN"/>
    <property type="match status" value="1"/>
</dbReference>
<dbReference type="InterPro" id="IPR031315">
    <property type="entry name" value="LNS2/PITP"/>
</dbReference>
<dbReference type="InterPro" id="IPR026058">
    <property type="entry name" value="LIPIN"/>
</dbReference>
<feature type="compositionally biased region" description="Polar residues" evidence="6">
    <location>
        <begin position="109"/>
        <end position="124"/>
    </location>
</feature>
<dbReference type="PANTHER" id="PTHR12181:SF10">
    <property type="entry name" value="PHOSPHATIDATE PHOSPHATASE LPIN1"/>
    <property type="match status" value="1"/>
</dbReference>
<evidence type="ECO:0000256" key="5">
    <source>
        <dbReference type="ARBA" id="ARBA00022801"/>
    </source>
</evidence>
<dbReference type="Pfam" id="PF08235">
    <property type="entry name" value="LNS2"/>
    <property type="match status" value="1"/>
</dbReference>
<dbReference type="Pfam" id="PF16876">
    <property type="entry name" value="Lipin_mid"/>
    <property type="match status" value="1"/>
</dbReference>
<feature type="region of interest" description="Disordered" evidence="6">
    <location>
        <begin position="339"/>
        <end position="361"/>
    </location>
</feature>
<evidence type="ECO:0000256" key="1">
    <source>
        <dbReference type="ARBA" id="ARBA00001180"/>
    </source>
</evidence>
<organism evidence="8 9">
    <name type="scientific">Gouania willdenowi</name>
    <name type="common">Blunt-snouted clingfish</name>
    <name type="synonym">Lepadogaster willdenowi</name>
    <dbReference type="NCBI Taxonomy" id="441366"/>
    <lineage>
        <taxon>Eukaryota</taxon>
        <taxon>Metazoa</taxon>
        <taxon>Chordata</taxon>
        <taxon>Craniata</taxon>
        <taxon>Vertebrata</taxon>
        <taxon>Euteleostomi</taxon>
        <taxon>Actinopterygii</taxon>
        <taxon>Neopterygii</taxon>
        <taxon>Teleostei</taxon>
        <taxon>Neoteleostei</taxon>
        <taxon>Acanthomorphata</taxon>
        <taxon>Ovalentaria</taxon>
        <taxon>Blenniimorphae</taxon>
        <taxon>Blenniiformes</taxon>
        <taxon>Gobiesocoidei</taxon>
        <taxon>Gobiesocidae</taxon>
        <taxon>Gobiesocinae</taxon>
        <taxon>Gouania</taxon>
    </lineage>
</organism>
<reference evidence="8" key="3">
    <citation type="submission" date="2025-09" db="UniProtKB">
        <authorList>
            <consortium name="Ensembl"/>
        </authorList>
    </citation>
    <scope>IDENTIFICATION</scope>
</reference>
<dbReference type="GO" id="GO:0005634">
    <property type="term" value="C:nucleus"/>
    <property type="evidence" value="ECO:0007669"/>
    <property type="project" value="TreeGrafter"/>
</dbReference>
<dbReference type="Proteomes" id="UP000694680">
    <property type="component" value="Chromosome 3"/>
</dbReference>
<name>A0A8C5G8D9_GOUWI</name>
<dbReference type="GO" id="GO:0005741">
    <property type="term" value="C:mitochondrial outer membrane"/>
    <property type="evidence" value="ECO:0007669"/>
    <property type="project" value="TreeGrafter"/>
</dbReference>
<dbReference type="InterPro" id="IPR007651">
    <property type="entry name" value="Lipin_N"/>
</dbReference>
<gene>
    <name evidence="8" type="primary">lpin1a</name>
</gene>
<accession>A0A8C5G8D9</accession>
<dbReference type="GO" id="GO:0019432">
    <property type="term" value="P:triglyceride biosynthetic process"/>
    <property type="evidence" value="ECO:0007669"/>
    <property type="project" value="TreeGrafter"/>
</dbReference>
<keyword evidence="5" id="KW-0378">Hydrolase</keyword>
<dbReference type="Ensembl" id="ENSGWIT00000023865.1">
    <property type="protein sequence ID" value="ENSGWIP00000021764.1"/>
    <property type="gene ID" value="ENSGWIG00000011663.1"/>
</dbReference>
<keyword evidence="9" id="KW-1185">Reference proteome</keyword>
<dbReference type="GO" id="GO:0009062">
    <property type="term" value="P:fatty acid catabolic process"/>
    <property type="evidence" value="ECO:0007669"/>
    <property type="project" value="TreeGrafter"/>
</dbReference>
<dbReference type="EC" id="3.1.3.4" evidence="4"/>
<evidence type="ECO:0000256" key="4">
    <source>
        <dbReference type="ARBA" id="ARBA00012638"/>
    </source>
</evidence>
<dbReference type="Pfam" id="PF04571">
    <property type="entry name" value="Lipin_N"/>
    <property type="match status" value="1"/>
</dbReference>
<dbReference type="InterPro" id="IPR013209">
    <property type="entry name" value="LNS2"/>
</dbReference>
<feature type="region of interest" description="Disordered" evidence="6">
    <location>
        <begin position="109"/>
        <end position="134"/>
    </location>
</feature>
<feature type="compositionally biased region" description="Basic and acidic residues" evidence="6">
    <location>
        <begin position="125"/>
        <end position="134"/>
    </location>
</feature>
<proteinExistence type="inferred from homology"/>
<evidence type="ECO:0000313" key="9">
    <source>
        <dbReference type="Proteomes" id="UP000694680"/>
    </source>
</evidence>
<dbReference type="GO" id="GO:0045944">
    <property type="term" value="P:positive regulation of transcription by RNA polymerase II"/>
    <property type="evidence" value="ECO:0007669"/>
    <property type="project" value="TreeGrafter"/>
</dbReference>
<dbReference type="SUPFAM" id="SSF56784">
    <property type="entry name" value="HAD-like"/>
    <property type="match status" value="1"/>
</dbReference>
<dbReference type="GO" id="GO:0003713">
    <property type="term" value="F:transcription coactivator activity"/>
    <property type="evidence" value="ECO:0007669"/>
    <property type="project" value="TreeGrafter"/>
</dbReference>
<feature type="domain" description="LNS2/PITP" evidence="7">
    <location>
        <begin position="427"/>
        <end position="583"/>
    </location>
</feature>
<protein>
    <recommendedName>
        <fullName evidence="4">phosphatidate phosphatase</fullName>
        <ecNumber evidence="4">3.1.3.4</ecNumber>
    </recommendedName>
</protein>
<dbReference type="GO" id="GO:0032869">
    <property type="term" value="P:cellular response to insulin stimulus"/>
    <property type="evidence" value="ECO:0007669"/>
    <property type="project" value="TreeGrafter"/>
</dbReference>
<feature type="compositionally biased region" description="Basic and acidic residues" evidence="6">
    <location>
        <begin position="339"/>
        <end position="357"/>
    </location>
</feature>
<comment type="similarity">
    <text evidence="3">Belongs to the lipin family.</text>
</comment>
<dbReference type="SMART" id="SM00775">
    <property type="entry name" value="LNS2"/>
    <property type="match status" value="1"/>
</dbReference>
<reference evidence="8" key="1">
    <citation type="submission" date="2020-06" db="EMBL/GenBank/DDBJ databases">
        <authorList>
            <consortium name="Wellcome Sanger Institute Data Sharing"/>
        </authorList>
    </citation>
    <scope>NUCLEOTIDE SEQUENCE [LARGE SCALE GENOMIC DNA]</scope>
</reference>
<evidence type="ECO:0000256" key="6">
    <source>
        <dbReference type="SAM" id="MobiDB-lite"/>
    </source>
</evidence>
<dbReference type="InterPro" id="IPR031703">
    <property type="entry name" value="Lipin_mid"/>
</dbReference>
<evidence type="ECO:0000256" key="2">
    <source>
        <dbReference type="ARBA" id="ARBA00001946"/>
    </source>
</evidence>
<comment type="catalytic activity">
    <reaction evidence="1">
        <text>a 1,2-diacyl-sn-glycero-3-phosphate + H2O = a 1,2-diacyl-sn-glycerol + phosphate</text>
        <dbReference type="Rhea" id="RHEA:27429"/>
        <dbReference type="ChEBI" id="CHEBI:15377"/>
        <dbReference type="ChEBI" id="CHEBI:17815"/>
        <dbReference type="ChEBI" id="CHEBI:43474"/>
        <dbReference type="ChEBI" id="CHEBI:58608"/>
        <dbReference type="EC" id="3.1.3.4"/>
    </reaction>
    <physiologicalReaction direction="left-to-right" evidence="1">
        <dbReference type="Rhea" id="RHEA:27430"/>
    </physiologicalReaction>
</comment>
<sequence>TYGGKSLQTMNYVGQLAGQVFVQVKELYRGLNPATLSGCIDVIVVRQPDGSLQCSPFHVRFGKMGVLRSREKVVDIEINGEPASLHMKLGENGEAFFVKETEDKLVSDSSVVYTSNDSGSSTPKSDSELSRNKDNPEMLWTWGELPQAAQVPTPTHIQLKYQSQHLGADGVYLDDITELEPEVAALYFPKSDEGSSSVKGDTDVMVMSVQRCNQSPQSMGSSGADSGVDSMSDHMSDLPHVAISLCGGLTDNKEITRAQFVQRAISYQEFSANPSLIDDPNLVVKIGNKYYNWSTAAPVMLAMQVYQKPLPQASVENIMKEKMPKKGGRWWFSWRSRNSDSKLKDDSSSSDEDHRSTMQESGSCESELFLTPGSVCYKKTLRLTSEQLASLQLKEGPNDVVFSVTTQYQGTCRCHGTIYLWSWDDKIIISDIDGTITRSDTLGHILPTLGKDWTHQGIARLYHRVHLNGYKFMYCSARAIGMADMTRGYLHWVNERGTMLPMGPVLLSPSSLFSALHREVIEKKPEKFKIKCLNDIKHLFYPNTEPFYAAFGNRATDVYSYKEVGVPLNRIFTVNPKGELTQEHAKSNISSYIHLCEMVDHVFPMLEQDKEAGMLIFFPSALADDRCVGM</sequence>
<evidence type="ECO:0000259" key="7">
    <source>
        <dbReference type="SMART" id="SM00775"/>
    </source>
</evidence>
<evidence type="ECO:0000313" key="8">
    <source>
        <dbReference type="Ensembl" id="ENSGWIP00000021764.1"/>
    </source>
</evidence>
<dbReference type="AlphaFoldDB" id="A0A8C5G8D9"/>
<comment type="cofactor">
    <cofactor evidence="2">
        <name>Mg(2+)</name>
        <dbReference type="ChEBI" id="CHEBI:18420"/>
    </cofactor>
</comment>